<dbReference type="InterPro" id="IPR006225">
    <property type="entry name" value="PsdUridine_synth_RluC/D"/>
</dbReference>
<keyword evidence="4" id="KW-0413">Isomerase</keyword>
<evidence type="ECO:0000256" key="3">
    <source>
        <dbReference type="PIRSR" id="PIRSR606225-1"/>
    </source>
</evidence>
<dbReference type="Proteomes" id="UP000682713">
    <property type="component" value="Unassembled WGS sequence"/>
</dbReference>
<dbReference type="GO" id="GO:0140098">
    <property type="term" value="F:catalytic activity, acting on RNA"/>
    <property type="evidence" value="ECO:0007669"/>
    <property type="project" value="UniProtKB-ARBA"/>
</dbReference>
<dbReference type="PROSITE" id="PS01129">
    <property type="entry name" value="PSI_RLU"/>
    <property type="match status" value="1"/>
</dbReference>
<evidence type="ECO:0000256" key="2">
    <source>
        <dbReference type="ARBA" id="ARBA00010876"/>
    </source>
</evidence>
<proteinExistence type="inferred from homology"/>
<dbReference type="RefSeq" id="WP_213109236.1">
    <property type="nucleotide sequence ID" value="NZ_JAGYPJ010000001.1"/>
</dbReference>
<dbReference type="CDD" id="cd02869">
    <property type="entry name" value="PseudoU_synth_RluA_like"/>
    <property type="match status" value="1"/>
</dbReference>
<dbReference type="PANTHER" id="PTHR21600:SF71">
    <property type="entry name" value="PSEUDOURIDINE SYNTHASE"/>
    <property type="match status" value="1"/>
</dbReference>
<comment type="function">
    <text evidence="4">Responsible for synthesis of pseudouridine from uracil.</text>
</comment>
<dbReference type="Pfam" id="PF00849">
    <property type="entry name" value="PseudoU_synth_2"/>
    <property type="match status" value="1"/>
</dbReference>
<evidence type="ECO:0000256" key="4">
    <source>
        <dbReference type="RuleBase" id="RU362028"/>
    </source>
</evidence>
<dbReference type="Gene3D" id="3.30.2350.10">
    <property type="entry name" value="Pseudouridine synthase"/>
    <property type="match status" value="1"/>
</dbReference>
<dbReference type="PANTHER" id="PTHR21600">
    <property type="entry name" value="MITOCHONDRIAL RNA PSEUDOURIDINE SYNTHASE"/>
    <property type="match status" value="1"/>
</dbReference>
<dbReference type="NCBIfam" id="TIGR00005">
    <property type="entry name" value="rluA_subfam"/>
    <property type="match status" value="1"/>
</dbReference>
<dbReference type="GO" id="GO:0009982">
    <property type="term" value="F:pseudouridine synthase activity"/>
    <property type="evidence" value="ECO:0007669"/>
    <property type="project" value="InterPro"/>
</dbReference>
<comment type="caution">
    <text evidence="6">The sequence shown here is derived from an EMBL/GenBank/DDBJ whole genome shotgun (WGS) entry which is preliminary data.</text>
</comment>
<dbReference type="InterPro" id="IPR050188">
    <property type="entry name" value="RluA_PseudoU_synthase"/>
</dbReference>
<dbReference type="GO" id="GO:0003723">
    <property type="term" value="F:RNA binding"/>
    <property type="evidence" value="ECO:0007669"/>
    <property type="project" value="InterPro"/>
</dbReference>
<feature type="domain" description="Pseudouridine synthase RsuA/RluA-like" evidence="5">
    <location>
        <begin position="84"/>
        <end position="234"/>
    </location>
</feature>
<evidence type="ECO:0000259" key="5">
    <source>
        <dbReference type="Pfam" id="PF00849"/>
    </source>
</evidence>
<dbReference type="EC" id="5.4.99.-" evidence="4"/>
<comment type="similarity">
    <text evidence="2 4">Belongs to the pseudouridine synthase RluA family.</text>
</comment>
<comment type="catalytic activity">
    <reaction evidence="1 4">
        <text>a uridine in RNA = a pseudouridine in RNA</text>
        <dbReference type="Rhea" id="RHEA:48348"/>
        <dbReference type="Rhea" id="RHEA-COMP:12068"/>
        <dbReference type="Rhea" id="RHEA-COMP:12069"/>
        <dbReference type="ChEBI" id="CHEBI:65314"/>
        <dbReference type="ChEBI" id="CHEBI:65315"/>
    </reaction>
</comment>
<gene>
    <name evidence="6" type="ORF">KHA93_02335</name>
</gene>
<dbReference type="InterPro" id="IPR006224">
    <property type="entry name" value="PsdUridine_synth_RluA-like_CS"/>
</dbReference>
<evidence type="ECO:0000313" key="6">
    <source>
        <dbReference type="EMBL" id="MBS4198484.1"/>
    </source>
</evidence>
<feature type="active site" evidence="3">
    <location>
        <position position="129"/>
    </location>
</feature>
<accession>A0A942YJU1</accession>
<dbReference type="EMBL" id="JAGYPJ010000001">
    <property type="protein sequence ID" value="MBS4198484.1"/>
    <property type="molecule type" value="Genomic_DNA"/>
</dbReference>
<protein>
    <recommendedName>
        <fullName evidence="4">Pseudouridine synthase</fullName>
        <ecNumber evidence="4">5.4.99.-</ecNumber>
    </recommendedName>
</protein>
<dbReference type="InterPro" id="IPR020103">
    <property type="entry name" value="PsdUridine_synth_cat_dom_sf"/>
</dbReference>
<dbReference type="GO" id="GO:0000455">
    <property type="term" value="P:enzyme-directed rRNA pseudouridine synthesis"/>
    <property type="evidence" value="ECO:0007669"/>
    <property type="project" value="TreeGrafter"/>
</dbReference>
<evidence type="ECO:0000256" key="1">
    <source>
        <dbReference type="ARBA" id="ARBA00000073"/>
    </source>
</evidence>
<organism evidence="6 7">
    <name type="scientific">Lederbergia citrisecunda</name>
    <dbReference type="NCBI Taxonomy" id="2833583"/>
    <lineage>
        <taxon>Bacteria</taxon>
        <taxon>Bacillati</taxon>
        <taxon>Bacillota</taxon>
        <taxon>Bacilli</taxon>
        <taxon>Bacillales</taxon>
        <taxon>Bacillaceae</taxon>
        <taxon>Lederbergia</taxon>
    </lineage>
</organism>
<name>A0A942YJU1_9BACI</name>
<keyword evidence="7" id="KW-1185">Reference proteome</keyword>
<evidence type="ECO:0000313" key="7">
    <source>
        <dbReference type="Proteomes" id="UP000682713"/>
    </source>
</evidence>
<sequence length="290" mass="33457">MRITIPEQWKGRNIEDLLRNQWRVPKKLIHNLRMDKAITLNGKITNWNITLNDGDELFISLREEGEGIAPYPYSLDILYEDDFLIVVNKPADMATHPNDSETNTLANAVSYHLQNVYDAQNPRHVHRLDKNTSGAILFAKNIFSQVVLDRMLTDREIKRTYWALADGIIRSKNGKITEPIGRDRHHPTRRRVSKTGQHAITHYKVINTFPKDKLSLIECSLETGRTHQIRVHLSFIGHPLAGDELYGGSSKFTRQALHARKLEFIHPFLQKKVQVTAPFLDNPPIFENFL</sequence>
<reference evidence="6 7" key="1">
    <citation type="submission" date="2021-05" db="EMBL/GenBank/DDBJ databases">
        <title>Novel Bacillus species.</title>
        <authorList>
            <person name="Liu G."/>
        </authorList>
    </citation>
    <scope>NUCLEOTIDE SEQUENCE [LARGE SCALE GENOMIC DNA]</scope>
    <source>
        <strain evidence="6 7">FJAT-49732</strain>
    </source>
</reference>
<dbReference type="AlphaFoldDB" id="A0A942YJU1"/>
<dbReference type="SUPFAM" id="SSF55120">
    <property type="entry name" value="Pseudouridine synthase"/>
    <property type="match status" value="1"/>
</dbReference>
<dbReference type="InterPro" id="IPR006145">
    <property type="entry name" value="PsdUridine_synth_RsuA/RluA"/>
</dbReference>